<name>A0A133U6M5_9EURY</name>
<dbReference type="EMBL" id="LHXK01000020">
    <property type="protein sequence ID" value="KXA89849.1"/>
    <property type="molecule type" value="Genomic_DNA"/>
</dbReference>
<dbReference type="PANTHER" id="PTHR12684:SF2">
    <property type="entry name" value="TRNA 2'-PHOSPHOTRANSFERASE 1"/>
    <property type="match status" value="1"/>
</dbReference>
<evidence type="ECO:0000313" key="7">
    <source>
        <dbReference type="Proteomes" id="UP000070184"/>
    </source>
</evidence>
<proteinExistence type="inferred from homology"/>
<comment type="similarity">
    <text evidence="1 5">Belongs to the KptA/TPT1 family.</text>
</comment>
<comment type="function">
    <text evidence="4 5">Removes the 2'-phosphate from RNA via an intermediate in which the phosphate is ADP-ribosylated by NAD followed by a presumed transesterification to release the RNA and generate ADP-ribose 1''-2''-cyclic phosphate (APPR&gt;P). May function as an ADP-ribosylase.</text>
</comment>
<accession>A0A133U6M5</accession>
<keyword evidence="3 5" id="KW-0520">NAD</keyword>
<dbReference type="InterPro" id="IPR042081">
    <property type="entry name" value="RNA_2'-PTrans_C"/>
</dbReference>
<dbReference type="EC" id="2.7.1.-" evidence="5"/>
<dbReference type="SUPFAM" id="SSF56399">
    <property type="entry name" value="ADP-ribosylation"/>
    <property type="match status" value="1"/>
</dbReference>
<dbReference type="InterPro" id="IPR042080">
    <property type="entry name" value="RNA_2'-PTrans_N"/>
</dbReference>
<dbReference type="GO" id="GO:0003950">
    <property type="term" value="F:NAD+ poly-ADP-ribosyltransferase activity"/>
    <property type="evidence" value="ECO:0007669"/>
    <property type="project" value="InterPro"/>
</dbReference>
<evidence type="ECO:0000256" key="1">
    <source>
        <dbReference type="ARBA" id="ARBA00009836"/>
    </source>
</evidence>
<organism evidence="6 7">
    <name type="scientific">candidate division MSBL1 archaeon SCGC-AAA259B11</name>
    <dbReference type="NCBI Taxonomy" id="1698260"/>
    <lineage>
        <taxon>Archaea</taxon>
        <taxon>Methanobacteriati</taxon>
        <taxon>Methanobacteriota</taxon>
        <taxon>candidate division MSBL1</taxon>
    </lineage>
</organism>
<dbReference type="HAMAP" id="MF_00299">
    <property type="entry name" value="KptA"/>
    <property type="match status" value="1"/>
</dbReference>
<dbReference type="InterPro" id="IPR002745">
    <property type="entry name" value="Ptrans_KptA/Tpt1"/>
</dbReference>
<dbReference type="Proteomes" id="UP000070184">
    <property type="component" value="Unassembled WGS sequence"/>
</dbReference>
<dbReference type="Gene3D" id="3.20.170.30">
    <property type="match status" value="1"/>
</dbReference>
<dbReference type="Gene3D" id="1.10.10.970">
    <property type="entry name" value="RNA 2'-phosphotransferase, Tpt1/KptA family, N-terminal domain"/>
    <property type="match status" value="1"/>
</dbReference>
<reference evidence="6 7" key="1">
    <citation type="journal article" date="2016" name="Sci. Rep.">
        <title>Metabolic traits of an uncultured archaeal lineage -MSBL1- from brine pools of the Red Sea.</title>
        <authorList>
            <person name="Mwirichia R."/>
            <person name="Alam I."/>
            <person name="Rashid M."/>
            <person name="Vinu M."/>
            <person name="Ba-Alawi W."/>
            <person name="Anthony Kamau A."/>
            <person name="Kamanda Ngugi D."/>
            <person name="Goker M."/>
            <person name="Klenk H.P."/>
            <person name="Bajic V."/>
            <person name="Stingl U."/>
        </authorList>
    </citation>
    <scope>NUCLEOTIDE SEQUENCE [LARGE SCALE GENOMIC DNA]</scope>
    <source>
        <strain evidence="6">SCGC-AAA259B11</strain>
    </source>
</reference>
<comment type="caution">
    <text evidence="6">The sequence shown here is derived from an EMBL/GenBank/DDBJ whole genome shotgun (WGS) entry which is preliminary data.</text>
</comment>
<evidence type="ECO:0000256" key="2">
    <source>
        <dbReference type="ARBA" id="ARBA00022679"/>
    </source>
</evidence>
<dbReference type="PATRIC" id="fig|1698260.3.peg.358"/>
<sequence>MRDNLEKNKTKISKQMAYLLRHDPSGMEISDEGFVNLEELLKKLKKRWPDLSRGDVRGIVEKDPKGRYEIKDGKIRARYGHSIDVNPTLEEAQVDILYHGTTPESAQKILNDGLKSKGRQKVHLSSSVDEAVKVGKRRTDNPAILEINIEEAKKAGISFERASGRVYVADYIPPEYISRKE</sequence>
<gene>
    <name evidence="5" type="primary">kptA</name>
    <name evidence="6" type="ORF">AKJ61_01975</name>
</gene>
<evidence type="ECO:0000313" key="6">
    <source>
        <dbReference type="EMBL" id="KXA89849.1"/>
    </source>
</evidence>
<protein>
    <recommendedName>
        <fullName evidence="5">Probable RNA 2'-phosphotransferase</fullName>
        <ecNumber evidence="5">2.7.1.-</ecNumber>
    </recommendedName>
</protein>
<dbReference type="PANTHER" id="PTHR12684">
    <property type="entry name" value="PUTATIVE PHOSPHOTRANSFERASE"/>
    <property type="match status" value="1"/>
</dbReference>
<keyword evidence="2 5" id="KW-0808">Transferase</keyword>
<dbReference type="GO" id="GO:0000215">
    <property type="term" value="F:tRNA 2'-phosphotransferase activity"/>
    <property type="evidence" value="ECO:0007669"/>
    <property type="project" value="TreeGrafter"/>
</dbReference>
<evidence type="ECO:0000256" key="5">
    <source>
        <dbReference type="HAMAP-Rule" id="MF_00299"/>
    </source>
</evidence>
<keyword evidence="7" id="KW-1185">Reference proteome</keyword>
<dbReference type="GO" id="GO:0006388">
    <property type="term" value="P:tRNA splicing, via endonucleolytic cleavage and ligation"/>
    <property type="evidence" value="ECO:0007669"/>
    <property type="project" value="UniProtKB-UniRule"/>
</dbReference>
<dbReference type="AlphaFoldDB" id="A0A133U6M5"/>
<dbReference type="InterPro" id="IPR022928">
    <property type="entry name" value="RNA_2'-PTrans_KptA"/>
</dbReference>
<dbReference type="Pfam" id="PF01885">
    <property type="entry name" value="PTS_2-RNA"/>
    <property type="match status" value="1"/>
</dbReference>
<evidence type="ECO:0000256" key="3">
    <source>
        <dbReference type="ARBA" id="ARBA00023027"/>
    </source>
</evidence>
<evidence type="ECO:0000256" key="4">
    <source>
        <dbReference type="ARBA" id="ARBA00025212"/>
    </source>
</evidence>